<dbReference type="EMBL" id="JASBWS010000170">
    <property type="protein sequence ID" value="KAJ9092592.1"/>
    <property type="molecule type" value="Genomic_DNA"/>
</dbReference>
<name>A0ACC2V0Q9_9TREE</name>
<evidence type="ECO:0000313" key="1">
    <source>
        <dbReference type="EMBL" id="KAJ9092592.1"/>
    </source>
</evidence>
<reference evidence="1" key="1">
    <citation type="submission" date="2023-04" db="EMBL/GenBank/DDBJ databases">
        <title>Draft Genome sequencing of Naganishia species isolated from polar environments using Oxford Nanopore Technology.</title>
        <authorList>
            <person name="Leo P."/>
            <person name="Venkateswaran K."/>
        </authorList>
    </citation>
    <scope>NUCLEOTIDE SEQUENCE</scope>
    <source>
        <strain evidence="1">MNA-CCFEE 5262</strain>
    </source>
</reference>
<dbReference type="Proteomes" id="UP001230649">
    <property type="component" value="Unassembled WGS sequence"/>
</dbReference>
<comment type="caution">
    <text evidence="1">The sequence shown here is derived from an EMBL/GenBank/DDBJ whole genome shotgun (WGS) entry which is preliminary data.</text>
</comment>
<sequence>MHNETDASPLPPAYSPRHNWQDPAIDADTRLLFTVANVNVSFGGAAFEACSSGRTSIGRILVGIEPSSVDEHSRSTLFKLRVSDDVSGSSSPGGPATGLDKS</sequence>
<accession>A0ACC2V0Q9</accession>
<evidence type="ECO:0000313" key="2">
    <source>
        <dbReference type="Proteomes" id="UP001230649"/>
    </source>
</evidence>
<keyword evidence="2" id="KW-1185">Reference proteome</keyword>
<protein>
    <submittedName>
        <fullName evidence="1">Uncharacterized protein</fullName>
    </submittedName>
</protein>
<organism evidence="1 2">
    <name type="scientific">Naganishia adeliensis</name>
    <dbReference type="NCBI Taxonomy" id="92952"/>
    <lineage>
        <taxon>Eukaryota</taxon>
        <taxon>Fungi</taxon>
        <taxon>Dikarya</taxon>
        <taxon>Basidiomycota</taxon>
        <taxon>Agaricomycotina</taxon>
        <taxon>Tremellomycetes</taxon>
        <taxon>Filobasidiales</taxon>
        <taxon>Filobasidiaceae</taxon>
        <taxon>Naganishia</taxon>
    </lineage>
</organism>
<proteinExistence type="predicted"/>
<gene>
    <name evidence="1" type="ORF">QFC20_007321</name>
</gene>